<protein>
    <submittedName>
        <fullName evidence="1">Oidioi.mRNA.OKI2018_I69.XSR.g15489.t1.cds</fullName>
    </submittedName>
</protein>
<dbReference type="EMBL" id="OU015569">
    <property type="protein sequence ID" value="CAG5098237.1"/>
    <property type="molecule type" value="Genomic_DNA"/>
</dbReference>
<organism evidence="1 2">
    <name type="scientific">Oikopleura dioica</name>
    <name type="common">Tunicate</name>
    <dbReference type="NCBI Taxonomy" id="34765"/>
    <lineage>
        <taxon>Eukaryota</taxon>
        <taxon>Metazoa</taxon>
        <taxon>Chordata</taxon>
        <taxon>Tunicata</taxon>
        <taxon>Appendicularia</taxon>
        <taxon>Copelata</taxon>
        <taxon>Oikopleuridae</taxon>
        <taxon>Oikopleura</taxon>
    </lineage>
</organism>
<keyword evidence="2" id="KW-1185">Reference proteome</keyword>
<reference evidence="1 2" key="1">
    <citation type="submission" date="2021-04" db="EMBL/GenBank/DDBJ databases">
        <authorList>
            <person name="Bliznina A."/>
        </authorList>
    </citation>
    <scope>NUCLEOTIDE SEQUENCE [LARGE SCALE GENOMIC DNA]</scope>
</reference>
<evidence type="ECO:0000313" key="1">
    <source>
        <dbReference type="EMBL" id="CAG5098237.1"/>
    </source>
</evidence>
<sequence>MRISSAVVIASAQAARKKEQDRKVPPRHPSQRLTTLINFGIEWCHDNLRNMDPESVRGDRLADRFEKRFTIWGAKLRNLVEEECFYFNPDLPHGGPGPSRKRRAMFDESKLDVDDIHDDLLRYDQSNPIRGLKQITTGFWKWSRRYIADCPGQPKHKHHAKRAKNIYSKILGYYKLLVDRQEQKAKTL</sequence>
<evidence type="ECO:0000313" key="2">
    <source>
        <dbReference type="Proteomes" id="UP001158576"/>
    </source>
</evidence>
<proteinExistence type="predicted"/>
<dbReference type="Proteomes" id="UP001158576">
    <property type="component" value="Chromosome XSR"/>
</dbReference>
<name>A0ABN7SM81_OIKDI</name>
<gene>
    <name evidence="1" type="ORF">OKIOD_LOCUS7047</name>
</gene>
<accession>A0ABN7SM81</accession>